<gene>
    <name evidence="2" type="ORF">PM001_LOCUS33125</name>
</gene>
<evidence type="ECO:0000313" key="2">
    <source>
        <dbReference type="EMBL" id="CAK7947975.1"/>
    </source>
</evidence>
<sequence>MLHDRFQPGLLQSIGLPGANRLYPGSTTCETAPPALPPAPEGPVAAQSPADVAARPGRAAEMLPDLVENGSALLAATARALGASHGPSDPEDSDSNDGMASDDTDASSLDNDAATARPSDDDRLGQVATELPARAGYTAVATAAPVGTHATTSEAVPTAAIVYDVVSVPLTGDDRLGWQASPLPNRAGCDAPMPCGDEQSVTACLEHDDDENKRSEDVCSQGSSQDVPMPAAGQQGPVLSVYAHNAPTFKCILCAYTACDLAALARHRRTAHRGTCFVDHFHSGCTCGSGHRSRAAATKHTLTCLASPSYTAAAARDSGKPASTSPLLQARSVWRALRPEEDPKPYGPLSAATSAATAVASSRTVPAAFAHPQSAVPAAMTAAGHQHVPPCGVHLCLSVTSGSLASAAVLMTWPRCFPTWTT</sequence>
<evidence type="ECO:0000313" key="3">
    <source>
        <dbReference type="Proteomes" id="UP001162060"/>
    </source>
</evidence>
<proteinExistence type="predicted"/>
<dbReference type="AlphaFoldDB" id="A0AAV1VNU0"/>
<accession>A0AAV1VNU0</accession>
<feature type="region of interest" description="Disordered" evidence="1">
    <location>
        <begin position="81"/>
        <end position="124"/>
    </location>
</feature>
<dbReference type="EMBL" id="CAKLBY020000390">
    <property type="protein sequence ID" value="CAK7947975.1"/>
    <property type="molecule type" value="Genomic_DNA"/>
</dbReference>
<name>A0AAV1VNU0_9STRA</name>
<evidence type="ECO:0000256" key="1">
    <source>
        <dbReference type="SAM" id="MobiDB-lite"/>
    </source>
</evidence>
<protein>
    <recommendedName>
        <fullName evidence="4">C2H2-type domain-containing protein</fullName>
    </recommendedName>
</protein>
<reference evidence="2" key="1">
    <citation type="submission" date="2024-01" db="EMBL/GenBank/DDBJ databases">
        <authorList>
            <person name="Webb A."/>
        </authorList>
    </citation>
    <scope>NUCLEOTIDE SEQUENCE</scope>
    <source>
        <strain evidence="2">Pm1</strain>
    </source>
</reference>
<organism evidence="2 3">
    <name type="scientific">Peronospora matthiolae</name>
    <dbReference type="NCBI Taxonomy" id="2874970"/>
    <lineage>
        <taxon>Eukaryota</taxon>
        <taxon>Sar</taxon>
        <taxon>Stramenopiles</taxon>
        <taxon>Oomycota</taxon>
        <taxon>Peronosporomycetes</taxon>
        <taxon>Peronosporales</taxon>
        <taxon>Peronosporaceae</taxon>
        <taxon>Peronospora</taxon>
    </lineage>
</organism>
<comment type="caution">
    <text evidence="2">The sequence shown here is derived from an EMBL/GenBank/DDBJ whole genome shotgun (WGS) entry which is preliminary data.</text>
</comment>
<feature type="compositionally biased region" description="Acidic residues" evidence="1">
    <location>
        <begin position="89"/>
        <end position="105"/>
    </location>
</feature>
<feature type="region of interest" description="Disordered" evidence="1">
    <location>
        <begin position="25"/>
        <end position="53"/>
    </location>
</feature>
<evidence type="ECO:0008006" key="4">
    <source>
        <dbReference type="Google" id="ProtNLM"/>
    </source>
</evidence>
<dbReference type="Proteomes" id="UP001162060">
    <property type="component" value="Unassembled WGS sequence"/>
</dbReference>